<evidence type="ECO:0000256" key="5">
    <source>
        <dbReference type="SAM" id="Phobius"/>
    </source>
</evidence>
<feature type="transmembrane region" description="Helical" evidence="5">
    <location>
        <begin position="67"/>
        <end position="87"/>
    </location>
</feature>
<feature type="transmembrane region" description="Helical" evidence="5">
    <location>
        <begin position="31"/>
        <end position="55"/>
    </location>
</feature>
<dbReference type="Proteomes" id="UP001316803">
    <property type="component" value="Unassembled WGS sequence"/>
</dbReference>
<dbReference type="EMBL" id="JAKLMC020000028">
    <property type="protein sequence ID" value="KAK5950271.1"/>
    <property type="molecule type" value="Genomic_DNA"/>
</dbReference>
<evidence type="ECO:0000313" key="7">
    <source>
        <dbReference type="Proteomes" id="UP001316803"/>
    </source>
</evidence>
<accession>A0AAN8I5D2</accession>
<feature type="transmembrane region" description="Helical" evidence="5">
    <location>
        <begin position="275"/>
        <end position="297"/>
    </location>
</feature>
<protein>
    <recommendedName>
        <fullName evidence="8">DUF300-domain-containing protein</fullName>
    </recommendedName>
</protein>
<dbReference type="GO" id="GO:0016020">
    <property type="term" value="C:membrane"/>
    <property type="evidence" value="ECO:0007669"/>
    <property type="project" value="UniProtKB-SubCell"/>
</dbReference>
<organism evidence="6 7">
    <name type="scientific">Knufia fluminis</name>
    <dbReference type="NCBI Taxonomy" id="191047"/>
    <lineage>
        <taxon>Eukaryota</taxon>
        <taxon>Fungi</taxon>
        <taxon>Dikarya</taxon>
        <taxon>Ascomycota</taxon>
        <taxon>Pezizomycotina</taxon>
        <taxon>Eurotiomycetes</taxon>
        <taxon>Chaetothyriomycetidae</taxon>
        <taxon>Chaetothyriales</taxon>
        <taxon>Trichomeriaceae</taxon>
        <taxon>Knufia</taxon>
    </lineage>
</organism>
<dbReference type="SMART" id="SM01417">
    <property type="entry name" value="Solute_trans_a"/>
    <property type="match status" value="1"/>
</dbReference>
<keyword evidence="7" id="KW-1185">Reference proteome</keyword>
<evidence type="ECO:0000313" key="6">
    <source>
        <dbReference type="EMBL" id="KAK5950271.1"/>
    </source>
</evidence>
<name>A0AAN8I5D2_9EURO</name>
<evidence type="ECO:0000256" key="1">
    <source>
        <dbReference type="ARBA" id="ARBA00004141"/>
    </source>
</evidence>
<dbReference type="Pfam" id="PF03619">
    <property type="entry name" value="Solute_trans_a"/>
    <property type="match status" value="1"/>
</dbReference>
<keyword evidence="2 5" id="KW-0812">Transmembrane</keyword>
<comment type="subcellular location">
    <subcellularLocation>
        <location evidence="1">Membrane</location>
        <topology evidence="1">Multi-pass membrane protein</topology>
    </subcellularLocation>
</comment>
<proteinExistence type="predicted"/>
<feature type="transmembrane region" description="Helical" evidence="5">
    <location>
        <begin position="197"/>
        <end position="221"/>
    </location>
</feature>
<gene>
    <name evidence="6" type="ORF">OHC33_008740</name>
</gene>
<sequence>MSDAGCPLPSNWEEYGVNPVDIVGPFTLQQLLFIFSISCAGITTLISIFLIIKHLHRYTEPKQQRQIVRIVFFPVLFATLSALSILNYDAAKYMQPLIALYEPFALAALFLLYIEHVAPDENARSAFFATLEYRRPRRKFPPTTKYTVVPGGSQRWYRVSFIIVFLFVNVSTIMTIVELVTEATDHYCEESWSPKYAHIWVEVITTVFLVSAVVTVVTFYIRFHKEPEFSIHKPGLKILSFKLIVFLNFLQSIIFAILLGQIETSQKMTGYDLKYGIPAALVAFEQILFAVFFHYVFRSREYHETAKKNLIAPRMGTFRAAANVFNPTDLLVGMFTAVKLLFGAFRSSAGNPQSGFEARGQRPEHGRSAYLEPMSQQPYSGSTPARTQPTDITVTGAQETGYSNAYTGGGYAPPAYPPNAAHGWYADAGDEGLGMNLYAYVGAGSRDSSVDATSTRQMV</sequence>
<dbReference type="InterPro" id="IPR005178">
    <property type="entry name" value="Ostalpha/TMEM184C"/>
</dbReference>
<evidence type="ECO:0000256" key="4">
    <source>
        <dbReference type="ARBA" id="ARBA00023136"/>
    </source>
</evidence>
<feature type="transmembrane region" description="Helical" evidence="5">
    <location>
        <begin position="156"/>
        <end position="177"/>
    </location>
</feature>
<keyword evidence="4 5" id="KW-0472">Membrane</keyword>
<comment type="caution">
    <text evidence="6">The sequence shown here is derived from an EMBL/GenBank/DDBJ whole genome shotgun (WGS) entry which is preliminary data.</text>
</comment>
<evidence type="ECO:0000256" key="2">
    <source>
        <dbReference type="ARBA" id="ARBA00022692"/>
    </source>
</evidence>
<dbReference type="AlphaFoldDB" id="A0AAN8I5D2"/>
<feature type="transmembrane region" description="Helical" evidence="5">
    <location>
        <begin position="241"/>
        <end position="263"/>
    </location>
</feature>
<evidence type="ECO:0008006" key="8">
    <source>
        <dbReference type="Google" id="ProtNLM"/>
    </source>
</evidence>
<feature type="transmembrane region" description="Helical" evidence="5">
    <location>
        <begin position="93"/>
        <end position="114"/>
    </location>
</feature>
<dbReference type="PANTHER" id="PTHR23423">
    <property type="entry name" value="ORGANIC SOLUTE TRANSPORTER-RELATED"/>
    <property type="match status" value="1"/>
</dbReference>
<reference evidence="6 7" key="1">
    <citation type="submission" date="2022-12" db="EMBL/GenBank/DDBJ databases">
        <title>Genomic features and morphological characterization of a novel Knufia sp. strain isolated from spacecraft assembly facility.</title>
        <authorList>
            <person name="Teixeira M."/>
            <person name="Chander A.M."/>
            <person name="Stajich J.E."/>
            <person name="Venkateswaran K."/>
        </authorList>
    </citation>
    <scope>NUCLEOTIDE SEQUENCE [LARGE SCALE GENOMIC DNA]</scope>
    <source>
        <strain evidence="6 7">FJI-L2-BK-P2</strain>
    </source>
</reference>
<keyword evidence="3 5" id="KW-1133">Transmembrane helix</keyword>
<evidence type="ECO:0000256" key="3">
    <source>
        <dbReference type="ARBA" id="ARBA00022989"/>
    </source>
</evidence>